<sequence length="213" mass="22734">MIDLHTHSLFSDGELIPSELVRRAQNLGYRAIAITDHVDYSNCDVVVPQIAAFCENAGFDDIKVIPGAEITHVPPGKIGALTEKLRTLGAKLVLVHGETVVEPVAKGTNRAAIEAGVDIVAHPGLVNADDAKLAADKRVAFELSGRGGHSFTNGHVFSMAREHGVSLVFSTDAHAPRDLMNRKMAEKVIIGAGATGAEADAMFDYAQKLVERF</sequence>
<dbReference type="GO" id="GO:0042578">
    <property type="term" value="F:phosphoric ester hydrolase activity"/>
    <property type="evidence" value="ECO:0007669"/>
    <property type="project" value="TreeGrafter"/>
</dbReference>
<dbReference type="GO" id="GO:0005829">
    <property type="term" value="C:cytosol"/>
    <property type="evidence" value="ECO:0007669"/>
    <property type="project" value="TreeGrafter"/>
</dbReference>
<dbReference type="Pfam" id="PF02811">
    <property type="entry name" value="PHP"/>
    <property type="match status" value="1"/>
</dbReference>
<dbReference type="Gene3D" id="3.20.20.140">
    <property type="entry name" value="Metal-dependent hydrolases"/>
    <property type="match status" value="1"/>
</dbReference>
<proteinExistence type="predicted"/>
<dbReference type="InterPro" id="IPR016195">
    <property type="entry name" value="Pol/histidinol_Pase-like"/>
</dbReference>
<gene>
    <name evidence="2" type="ORF">MNBD_NITROSPINAE01-875</name>
</gene>
<dbReference type="EMBL" id="UOGC01000135">
    <property type="protein sequence ID" value="VAX22275.1"/>
    <property type="molecule type" value="Genomic_DNA"/>
</dbReference>
<dbReference type="InterPro" id="IPR004013">
    <property type="entry name" value="PHP_dom"/>
</dbReference>
<dbReference type="NCBIfam" id="NF004981">
    <property type="entry name" value="PRK06361.1"/>
    <property type="match status" value="1"/>
</dbReference>
<protein>
    <submittedName>
        <fullName evidence="2">Uncharacterized protein MJ1295</fullName>
    </submittedName>
</protein>
<organism evidence="2">
    <name type="scientific">hydrothermal vent metagenome</name>
    <dbReference type="NCBI Taxonomy" id="652676"/>
    <lineage>
        <taxon>unclassified sequences</taxon>
        <taxon>metagenomes</taxon>
        <taxon>ecological metagenomes</taxon>
    </lineage>
</organism>
<dbReference type="SMART" id="SM00481">
    <property type="entry name" value="POLIIIAc"/>
    <property type="match status" value="1"/>
</dbReference>
<accession>A0A3B1CT72</accession>
<feature type="domain" description="Polymerase/histidinol phosphatase N-terminal" evidence="1">
    <location>
        <begin position="2"/>
        <end position="74"/>
    </location>
</feature>
<dbReference type="CDD" id="cd07432">
    <property type="entry name" value="PHP_HisPPase"/>
    <property type="match status" value="1"/>
</dbReference>
<evidence type="ECO:0000259" key="1">
    <source>
        <dbReference type="SMART" id="SM00481"/>
    </source>
</evidence>
<dbReference type="AlphaFoldDB" id="A0A3B1CT72"/>
<evidence type="ECO:0000313" key="2">
    <source>
        <dbReference type="EMBL" id="VAX22275.1"/>
    </source>
</evidence>
<dbReference type="GO" id="GO:0008270">
    <property type="term" value="F:zinc ion binding"/>
    <property type="evidence" value="ECO:0007669"/>
    <property type="project" value="TreeGrafter"/>
</dbReference>
<dbReference type="InterPro" id="IPR003141">
    <property type="entry name" value="Pol/His_phosphatase_N"/>
</dbReference>
<dbReference type="PANTHER" id="PTHR36928">
    <property type="entry name" value="PHOSPHATASE YCDX-RELATED"/>
    <property type="match status" value="1"/>
</dbReference>
<dbReference type="SUPFAM" id="SSF89550">
    <property type="entry name" value="PHP domain-like"/>
    <property type="match status" value="1"/>
</dbReference>
<name>A0A3B1CT72_9ZZZZ</name>
<dbReference type="InterPro" id="IPR050243">
    <property type="entry name" value="PHP_phosphatase"/>
</dbReference>
<reference evidence="2" key="1">
    <citation type="submission" date="2018-06" db="EMBL/GenBank/DDBJ databases">
        <authorList>
            <person name="Zhirakovskaya E."/>
        </authorList>
    </citation>
    <scope>NUCLEOTIDE SEQUENCE</scope>
</reference>
<dbReference type="PANTHER" id="PTHR36928:SF1">
    <property type="entry name" value="PHOSPHATASE YCDX-RELATED"/>
    <property type="match status" value="1"/>
</dbReference>